<name>A0ABR1VQ72_9PEZI</name>
<proteinExistence type="predicted"/>
<evidence type="ECO:0000313" key="1">
    <source>
        <dbReference type="EMBL" id="KAK8073390.1"/>
    </source>
</evidence>
<dbReference type="EMBL" id="JAQQWL010000005">
    <property type="protein sequence ID" value="KAK8073390.1"/>
    <property type="molecule type" value="Genomic_DNA"/>
</dbReference>
<comment type="caution">
    <text evidence="1">The sequence shown here is derived from an EMBL/GenBank/DDBJ whole genome shotgun (WGS) entry which is preliminary data.</text>
</comment>
<evidence type="ECO:0000313" key="2">
    <source>
        <dbReference type="Proteomes" id="UP001480595"/>
    </source>
</evidence>
<gene>
    <name evidence="1" type="ORF">PG994_004289</name>
</gene>
<organism evidence="1 2">
    <name type="scientific">Apiospora phragmitis</name>
    <dbReference type="NCBI Taxonomy" id="2905665"/>
    <lineage>
        <taxon>Eukaryota</taxon>
        <taxon>Fungi</taxon>
        <taxon>Dikarya</taxon>
        <taxon>Ascomycota</taxon>
        <taxon>Pezizomycotina</taxon>
        <taxon>Sordariomycetes</taxon>
        <taxon>Xylariomycetidae</taxon>
        <taxon>Amphisphaeriales</taxon>
        <taxon>Apiosporaceae</taxon>
        <taxon>Apiospora</taxon>
    </lineage>
</organism>
<dbReference type="RefSeq" id="XP_066717865.1">
    <property type="nucleotide sequence ID" value="XM_066855698.1"/>
</dbReference>
<sequence length="202" mass="21221">MKLWTRSGVLDEKVGNDQALLRFCKGFNGWCCDTSDSTIDCCSEGVGFQWNNATSINYDLIRQQADHSFYSDGACTTVAASTVGTTTSRTTVSGTQQTVAPTPVAMPTDASSAFSACPTDTCPSTPSVALEAGFAVRLRRSPACATCCVALDACKAEISQAEIYKQVESGQRLGRAESEANAASAGCVAARACWWLAQVGKA</sequence>
<reference evidence="1 2" key="1">
    <citation type="submission" date="2023-01" db="EMBL/GenBank/DDBJ databases">
        <title>Analysis of 21 Apiospora genomes using comparative genomics revels a genus with tremendous synthesis potential of carbohydrate active enzymes and secondary metabolites.</title>
        <authorList>
            <person name="Sorensen T."/>
        </authorList>
    </citation>
    <scope>NUCLEOTIDE SEQUENCE [LARGE SCALE GENOMIC DNA]</scope>
    <source>
        <strain evidence="1 2">CBS 135458</strain>
    </source>
</reference>
<keyword evidence="2" id="KW-1185">Reference proteome</keyword>
<protein>
    <submittedName>
        <fullName evidence="1">Uncharacterized protein</fullName>
    </submittedName>
</protein>
<accession>A0ABR1VQ72</accession>
<dbReference type="GeneID" id="92088761"/>
<dbReference type="Proteomes" id="UP001480595">
    <property type="component" value="Unassembled WGS sequence"/>
</dbReference>